<dbReference type="Pfam" id="PF18662">
    <property type="entry name" value="HTH_56"/>
    <property type="match status" value="1"/>
</dbReference>
<evidence type="ECO:0000313" key="4">
    <source>
        <dbReference type="Proteomes" id="UP001159200"/>
    </source>
</evidence>
<name>A0ABT6J179_9STAP</name>
<organism evidence="3 4">
    <name type="scientific">Staphylococcus cohnii</name>
    <dbReference type="NCBI Taxonomy" id="29382"/>
    <lineage>
        <taxon>Bacteria</taxon>
        <taxon>Bacillati</taxon>
        <taxon>Bacillota</taxon>
        <taxon>Bacilli</taxon>
        <taxon>Bacillales</taxon>
        <taxon>Staphylococcaceae</taxon>
        <taxon>Staphylococcus</taxon>
        <taxon>Staphylococcus cohnii species complex</taxon>
    </lineage>
</organism>
<protein>
    <submittedName>
        <fullName evidence="3">DUF927 domain-containing protein</fullName>
    </submittedName>
</protein>
<sequence>MDEALFTSGPFRLTKDGWFKEVPPTSENGKWKTLILGGFINITERFVDTGTGKQRIILENGHGNTVIRDADILSTQKLPSLMAYGFNINQKYINDLGYALQLQQSQLPMSELYQGSGVIKTKKGIMISLDDLYLSDSYRDSNVLSEHNYDLKPVGTYEAWKKMFDDEVKGNLMLEMAVTMGVSALVTSYLYHQDWIDFSGIIYSLKGQSSTGKTSAAMLSISVAGNPNRKSNDETYSLFKGWNATHNALESYISNNMGIPVTFDELSTARFNDMTGLLYSLVEGSGRQRANINGDAKQTKNWATSIISTSEYSIFQKSAKNDGLRVRTIELDETFTTSSDNAEALKLGVRRNYGHILPAIAPFLLNESHVVESMFLDNRKHFKNALNEECQNTGIRMIDRYAAFMTAADILNEVLKLSISIEDMKQYLISYHHDTVSERSLADKAIEIIVQFVAQNRGKFSENGKLANMLENYGLIALKEDHVEVKIIASVFKDMLKDNDFEDEKNVINALSDKGFVRSDKDRKSTKRDVKKNGKSSRIVFYHLILDREYASILDLSGKNVENVPSPFRQDKQHPLLGEMIAQANEWDKNRDIDL</sequence>
<comment type="caution">
    <text evidence="3">The sequence shown here is derived from an EMBL/GenBank/DDBJ whole genome shotgun (WGS) entry which is preliminary data.</text>
</comment>
<gene>
    <name evidence="3" type="ORF">P5X59_08945</name>
</gene>
<evidence type="ECO:0000259" key="2">
    <source>
        <dbReference type="Pfam" id="PF18662"/>
    </source>
</evidence>
<feature type="domain" description="Cch helix turn helix" evidence="2">
    <location>
        <begin position="440"/>
        <end position="549"/>
    </location>
</feature>
<feature type="domain" description="DUF927" evidence="1">
    <location>
        <begin position="11"/>
        <end position="300"/>
    </location>
</feature>
<dbReference type="RefSeq" id="WP_280562144.1">
    <property type="nucleotide sequence ID" value="NZ_JAROYJ010000012.1"/>
</dbReference>
<keyword evidence="4" id="KW-1185">Reference proteome</keyword>
<dbReference type="NCBIfam" id="NF047345">
    <property type="entry name" value="SCCmet_Cch1"/>
    <property type="match status" value="1"/>
</dbReference>
<dbReference type="InterPro" id="IPR009270">
    <property type="entry name" value="DUF927"/>
</dbReference>
<evidence type="ECO:0000313" key="3">
    <source>
        <dbReference type="EMBL" id="MDH5158441.1"/>
    </source>
</evidence>
<dbReference type="EMBL" id="JAROYR010000012">
    <property type="protein sequence ID" value="MDH5158441.1"/>
    <property type="molecule type" value="Genomic_DNA"/>
</dbReference>
<accession>A0ABT6J179</accession>
<evidence type="ECO:0000259" key="1">
    <source>
        <dbReference type="Pfam" id="PF06048"/>
    </source>
</evidence>
<dbReference type="Proteomes" id="UP001159200">
    <property type="component" value="Unassembled WGS sequence"/>
</dbReference>
<reference evidence="3 4" key="1">
    <citation type="submission" date="2023-03" db="EMBL/GenBank/DDBJ databases">
        <title>Bacterial isolates from washroom surfaces on a university campus.</title>
        <authorList>
            <person name="Holman D.B."/>
            <person name="Gzyl K.E."/>
            <person name="Taheri A.E."/>
        </authorList>
    </citation>
    <scope>NUCLEOTIDE SEQUENCE [LARGE SCALE GENOMIC DNA]</scope>
    <source>
        <strain evidence="3 4">RD01</strain>
    </source>
</reference>
<dbReference type="InterPro" id="IPR040538">
    <property type="entry name" value="Cch_HTH"/>
</dbReference>
<proteinExistence type="predicted"/>
<dbReference type="Pfam" id="PF06048">
    <property type="entry name" value="DUF927"/>
    <property type="match status" value="1"/>
</dbReference>